<proteinExistence type="predicted"/>
<feature type="compositionally biased region" description="Basic and acidic residues" evidence="1">
    <location>
        <begin position="306"/>
        <end position="315"/>
    </location>
</feature>
<feature type="compositionally biased region" description="Basic residues" evidence="1">
    <location>
        <begin position="262"/>
        <end position="271"/>
    </location>
</feature>
<evidence type="ECO:0000313" key="3">
    <source>
        <dbReference type="Proteomes" id="UP001151760"/>
    </source>
</evidence>
<accession>A0ABQ5BU80</accession>
<organism evidence="2 3">
    <name type="scientific">Tanacetum coccineum</name>
    <dbReference type="NCBI Taxonomy" id="301880"/>
    <lineage>
        <taxon>Eukaryota</taxon>
        <taxon>Viridiplantae</taxon>
        <taxon>Streptophyta</taxon>
        <taxon>Embryophyta</taxon>
        <taxon>Tracheophyta</taxon>
        <taxon>Spermatophyta</taxon>
        <taxon>Magnoliopsida</taxon>
        <taxon>eudicotyledons</taxon>
        <taxon>Gunneridae</taxon>
        <taxon>Pentapetalae</taxon>
        <taxon>asterids</taxon>
        <taxon>campanulids</taxon>
        <taxon>Asterales</taxon>
        <taxon>Asteraceae</taxon>
        <taxon>Asteroideae</taxon>
        <taxon>Anthemideae</taxon>
        <taxon>Anthemidinae</taxon>
        <taxon>Tanacetum</taxon>
    </lineage>
</organism>
<sequence length="385" mass="43587">MERMERETMARLEVSNAKKRNENLNMLALDTTWMHSAFAAKIEELKDELRVMIYYHSITALHQELADLIFIKYWGSGRVVNLYLKVTLAVYNPCSQQIHNLEICGENGIFDMGSYKESLLLLDHSDSRIYCDDTDEIDDKTNEIDEDEIDEDTDEIDDNRISMGLFYEVYAISNMCIVERKSMCLTEAVEEEAARQVHATHERIMIESDPEPARKRPSGIAFRDTSGVSKNTSLDLLQKLKGVHTLTPEEQLAADTMQSLKASRKSIRSHLHAGGSSEGTDTKPGVPDESTVTPTTSSEGIGTKPRVPDEEKDTSAAKVDVTLDWGSENENDDDLDDDKNIDLEKTNDEEADDEFVHSEEYVQDDDEETDDEFVHGDEQVNDDEN</sequence>
<dbReference type="Proteomes" id="UP001151760">
    <property type="component" value="Unassembled WGS sequence"/>
</dbReference>
<name>A0ABQ5BU80_9ASTR</name>
<gene>
    <name evidence="2" type="ORF">Tco_0877116</name>
</gene>
<feature type="region of interest" description="Disordered" evidence="1">
    <location>
        <begin position="256"/>
        <end position="385"/>
    </location>
</feature>
<feature type="compositionally biased region" description="Acidic residues" evidence="1">
    <location>
        <begin position="361"/>
        <end position="371"/>
    </location>
</feature>
<evidence type="ECO:0000256" key="1">
    <source>
        <dbReference type="SAM" id="MobiDB-lite"/>
    </source>
</evidence>
<dbReference type="EMBL" id="BQNB010013635">
    <property type="protein sequence ID" value="GJT18410.1"/>
    <property type="molecule type" value="Genomic_DNA"/>
</dbReference>
<feature type="compositionally biased region" description="Acidic residues" evidence="1">
    <location>
        <begin position="327"/>
        <end position="337"/>
    </location>
</feature>
<feature type="compositionally biased region" description="Basic and acidic residues" evidence="1">
    <location>
        <begin position="205"/>
        <end position="214"/>
    </location>
</feature>
<reference evidence="2" key="1">
    <citation type="journal article" date="2022" name="Int. J. Mol. Sci.">
        <title>Draft Genome of Tanacetum Coccineum: Genomic Comparison of Closely Related Tanacetum-Family Plants.</title>
        <authorList>
            <person name="Yamashiro T."/>
            <person name="Shiraishi A."/>
            <person name="Nakayama K."/>
            <person name="Satake H."/>
        </authorList>
    </citation>
    <scope>NUCLEOTIDE SEQUENCE</scope>
</reference>
<evidence type="ECO:0000313" key="2">
    <source>
        <dbReference type="EMBL" id="GJT18410.1"/>
    </source>
</evidence>
<reference evidence="2" key="2">
    <citation type="submission" date="2022-01" db="EMBL/GenBank/DDBJ databases">
        <authorList>
            <person name="Yamashiro T."/>
            <person name="Shiraishi A."/>
            <person name="Satake H."/>
            <person name="Nakayama K."/>
        </authorList>
    </citation>
    <scope>NUCLEOTIDE SEQUENCE</scope>
</reference>
<keyword evidence="3" id="KW-1185">Reference proteome</keyword>
<feature type="compositionally biased region" description="Basic and acidic residues" evidence="1">
    <location>
        <begin position="338"/>
        <end position="360"/>
    </location>
</feature>
<feature type="compositionally biased region" description="Polar residues" evidence="1">
    <location>
        <begin position="290"/>
        <end position="300"/>
    </location>
</feature>
<protein>
    <submittedName>
        <fullName evidence="2">Uncharacterized protein</fullName>
    </submittedName>
</protein>
<comment type="caution">
    <text evidence="2">The sequence shown here is derived from an EMBL/GenBank/DDBJ whole genome shotgun (WGS) entry which is preliminary data.</text>
</comment>
<feature type="region of interest" description="Disordered" evidence="1">
    <location>
        <begin position="205"/>
        <end position="226"/>
    </location>
</feature>